<keyword evidence="2" id="KW-1185">Reference proteome</keyword>
<proteinExistence type="predicted"/>
<name>A0ABX7N6I8_9BACT</name>
<dbReference type="EMBL" id="CP071091">
    <property type="protein sequence ID" value="QSQ13174.1"/>
    <property type="molecule type" value="Genomic_DNA"/>
</dbReference>
<dbReference type="RefSeq" id="WP_206714878.1">
    <property type="nucleotide sequence ID" value="NZ_CP071091.1"/>
</dbReference>
<sequence>MHRWSYIGLAVAVVLLSAFALPHCRRWWRIDTCLDAGGAWEEQTNQCVLTTPTGP</sequence>
<accession>A0ABX7N6I8</accession>
<dbReference type="Proteomes" id="UP000663090">
    <property type="component" value="Chromosome"/>
</dbReference>
<evidence type="ECO:0000313" key="2">
    <source>
        <dbReference type="Proteomes" id="UP000663090"/>
    </source>
</evidence>
<organism evidence="1 2">
    <name type="scientific">Myxococcus landrumensis</name>
    <dbReference type="NCBI Taxonomy" id="2813577"/>
    <lineage>
        <taxon>Bacteria</taxon>
        <taxon>Pseudomonadati</taxon>
        <taxon>Myxococcota</taxon>
        <taxon>Myxococcia</taxon>
        <taxon>Myxococcales</taxon>
        <taxon>Cystobacterineae</taxon>
        <taxon>Myxococcaceae</taxon>
        <taxon>Myxococcus</taxon>
    </lineage>
</organism>
<reference evidence="1 2" key="1">
    <citation type="submission" date="2021-02" db="EMBL/GenBank/DDBJ databases">
        <title>De Novo genome assembly of isolated myxobacteria.</title>
        <authorList>
            <person name="Stevens D.C."/>
        </authorList>
    </citation>
    <scope>NUCLEOTIDE SEQUENCE [LARGE SCALE GENOMIC DNA]</scope>
    <source>
        <strain evidence="1 2">SCHIC003</strain>
    </source>
</reference>
<evidence type="ECO:0000313" key="1">
    <source>
        <dbReference type="EMBL" id="QSQ13174.1"/>
    </source>
</evidence>
<gene>
    <name evidence="1" type="ORF">JY572_33280</name>
</gene>
<evidence type="ECO:0008006" key="3">
    <source>
        <dbReference type="Google" id="ProtNLM"/>
    </source>
</evidence>
<protein>
    <recommendedName>
        <fullName evidence="3">Lipoprotein</fullName>
    </recommendedName>
</protein>